<dbReference type="Gene3D" id="3.40.630.30">
    <property type="match status" value="1"/>
</dbReference>
<evidence type="ECO:0008006" key="3">
    <source>
        <dbReference type="Google" id="ProtNLM"/>
    </source>
</evidence>
<sequence length="194" mass="22868">MLKIDSHNKSVALRVLISSFHDNPGVLWVVKKDQQIEERIAVLCNYCLTVAIEKDGAFITSDGKGVALIFKSCRKQHFMNWLLGYATLWRKCIGWNRPLTIIKREAEITKRRPNVEHLYFWMLGVEDRSEGLNPIKEIRDFVYDYSKKEKLPIFAETAAKNMLPLYRRYGFTVYDEWENDGLNVWFIKRPFESN</sequence>
<organism evidence="1 2">
    <name type="scientific">Algoriphagus aquimarinus</name>
    <dbReference type="NCBI Taxonomy" id="237018"/>
    <lineage>
        <taxon>Bacteria</taxon>
        <taxon>Pseudomonadati</taxon>
        <taxon>Bacteroidota</taxon>
        <taxon>Cytophagia</taxon>
        <taxon>Cytophagales</taxon>
        <taxon>Cyclobacteriaceae</taxon>
        <taxon>Algoriphagus</taxon>
    </lineage>
</organism>
<dbReference type="EMBL" id="VORW01000008">
    <property type="protein sequence ID" value="TXE10313.1"/>
    <property type="molecule type" value="Genomic_DNA"/>
</dbReference>
<dbReference type="AlphaFoldDB" id="A0A5C7ARY1"/>
<dbReference type="OrthoDB" id="1452841at2"/>
<comment type="caution">
    <text evidence="1">The sequence shown here is derived from an EMBL/GenBank/DDBJ whole genome shotgun (WGS) entry which is preliminary data.</text>
</comment>
<name>A0A5C7ARY1_9BACT</name>
<evidence type="ECO:0000313" key="1">
    <source>
        <dbReference type="EMBL" id="TXE10313.1"/>
    </source>
</evidence>
<dbReference type="SUPFAM" id="SSF55729">
    <property type="entry name" value="Acyl-CoA N-acyltransferases (Nat)"/>
    <property type="match status" value="1"/>
</dbReference>
<evidence type="ECO:0000313" key="2">
    <source>
        <dbReference type="Proteomes" id="UP000321935"/>
    </source>
</evidence>
<dbReference type="RefSeq" id="WP_146918384.1">
    <property type="nucleotide sequence ID" value="NZ_VORW01000008.1"/>
</dbReference>
<dbReference type="InterPro" id="IPR016181">
    <property type="entry name" value="Acyl_CoA_acyltransferase"/>
</dbReference>
<proteinExistence type="predicted"/>
<gene>
    <name evidence="1" type="ORF">ESV85_13340</name>
</gene>
<accession>A0A5C7ARY1</accession>
<protein>
    <recommendedName>
        <fullName evidence="3">GNAT family N-acetyltransferase</fullName>
    </recommendedName>
</protein>
<reference evidence="1 2" key="1">
    <citation type="submission" date="2019-08" db="EMBL/GenBank/DDBJ databases">
        <title>Genomes sequence of Algoriphagus aquimarinus ACAM450.</title>
        <authorList>
            <person name="Bowman J.P."/>
        </authorList>
    </citation>
    <scope>NUCLEOTIDE SEQUENCE [LARGE SCALE GENOMIC DNA]</scope>
    <source>
        <strain evidence="1 2">ACAM 450</strain>
    </source>
</reference>
<dbReference type="Proteomes" id="UP000321935">
    <property type="component" value="Unassembled WGS sequence"/>
</dbReference>